<dbReference type="GO" id="GO:0043328">
    <property type="term" value="P:protein transport to vacuole involved in ubiquitin-dependent protein catabolic process via the multivesicular body sorting pathway"/>
    <property type="evidence" value="ECO:0007669"/>
    <property type="project" value="TreeGrafter"/>
</dbReference>
<evidence type="ECO:0000313" key="7">
    <source>
        <dbReference type="EMBL" id="CAJ1953491.1"/>
    </source>
</evidence>
<dbReference type="AlphaFoldDB" id="A0AAD2FUB0"/>
<dbReference type="Proteomes" id="UP001295423">
    <property type="component" value="Unassembled WGS sequence"/>
</dbReference>
<feature type="domain" description="BRO1" evidence="6">
    <location>
        <begin position="1"/>
        <end position="713"/>
    </location>
</feature>
<gene>
    <name evidence="7" type="ORF">CYCCA115_LOCUS14091</name>
</gene>
<organism evidence="7 8">
    <name type="scientific">Cylindrotheca closterium</name>
    <dbReference type="NCBI Taxonomy" id="2856"/>
    <lineage>
        <taxon>Eukaryota</taxon>
        <taxon>Sar</taxon>
        <taxon>Stramenopiles</taxon>
        <taxon>Ochrophyta</taxon>
        <taxon>Bacillariophyta</taxon>
        <taxon>Bacillariophyceae</taxon>
        <taxon>Bacillariophycidae</taxon>
        <taxon>Bacillariales</taxon>
        <taxon>Bacillariaceae</taxon>
        <taxon>Cylindrotheca</taxon>
    </lineage>
</organism>
<dbReference type="Gene3D" id="1.25.40.280">
    <property type="entry name" value="alix/aip1 like domains"/>
    <property type="match status" value="1"/>
</dbReference>
<evidence type="ECO:0000259" key="6">
    <source>
        <dbReference type="PROSITE" id="PS51180"/>
    </source>
</evidence>
<dbReference type="PANTHER" id="PTHR23030">
    <property type="entry name" value="PCD6 INTERACTING PROTEIN-RELATED"/>
    <property type="match status" value="1"/>
</dbReference>
<keyword evidence="8" id="KW-1185">Reference proteome</keyword>
<dbReference type="InterPro" id="IPR009060">
    <property type="entry name" value="UBA-like_sf"/>
</dbReference>
<dbReference type="PANTHER" id="PTHR23030:SF30">
    <property type="entry name" value="TYROSINE-PROTEIN PHOSPHATASE NON-RECEPTOR TYPE 23"/>
    <property type="match status" value="1"/>
</dbReference>
<dbReference type="Gene3D" id="1.20.120.560">
    <property type="entry name" value="alix/aip1 in complex with the ypdl late domain"/>
    <property type="match status" value="1"/>
</dbReference>
<protein>
    <recommendedName>
        <fullName evidence="9">BRO1 domain-containing protein</fullName>
    </recommendedName>
</protein>
<dbReference type="GO" id="GO:0005768">
    <property type="term" value="C:endosome"/>
    <property type="evidence" value="ECO:0007669"/>
    <property type="project" value="UniProtKB-SubCell"/>
</dbReference>
<keyword evidence="3" id="KW-0963">Cytoplasm</keyword>
<evidence type="ECO:0000256" key="1">
    <source>
        <dbReference type="ARBA" id="ARBA00004177"/>
    </source>
</evidence>
<reference evidence="7" key="1">
    <citation type="submission" date="2023-08" db="EMBL/GenBank/DDBJ databases">
        <authorList>
            <person name="Audoor S."/>
            <person name="Bilcke G."/>
        </authorList>
    </citation>
    <scope>NUCLEOTIDE SEQUENCE</scope>
</reference>
<proteinExistence type="predicted"/>
<dbReference type="InterPro" id="IPR004328">
    <property type="entry name" value="BRO1_dom"/>
</dbReference>
<dbReference type="Gene3D" id="1.10.8.10">
    <property type="entry name" value="DNA helicase RuvA subunit, C-terminal domain"/>
    <property type="match status" value="1"/>
</dbReference>
<dbReference type="Pfam" id="PF00627">
    <property type="entry name" value="UBA"/>
    <property type="match status" value="1"/>
</dbReference>
<feature type="domain" description="UBA" evidence="5">
    <location>
        <begin position="830"/>
        <end position="870"/>
    </location>
</feature>
<evidence type="ECO:0000256" key="4">
    <source>
        <dbReference type="ARBA" id="ARBA00022753"/>
    </source>
</evidence>
<evidence type="ECO:0000259" key="5">
    <source>
        <dbReference type="PROSITE" id="PS50030"/>
    </source>
</evidence>
<evidence type="ECO:0000313" key="8">
    <source>
        <dbReference type="Proteomes" id="UP001295423"/>
    </source>
</evidence>
<keyword evidence="4" id="KW-0967">Endosome</keyword>
<name>A0AAD2FUB0_9STRA</name>
<evidence type="ECO:0000256" key="2">
    <source>
        <dbReference type="ARBA" id="ARBA00004496"/>
    </source>
</evidence>
<dbReference type="SMART" id="SM01041">
    <property type="entry name" value="BRO1"/>
    <property type="match status" value="1"/>
</dbReference>
<dbReference type="SUPFAM" id="SSF46934">
    <property type="entry name" value="UBA-like"/>
    <property type="match status" value="1"/>
</dbReference>
<dbReference type="EMBL" id="CAKOGP040001825">
    <property type="protein sequence ID" value="CAJ1953491.1"/>
    <property type="molecule type" value="Genomic_DNA"/>
</dbReference>
<dbReference type="Pfam" id="PF13949">
    <property type="entry name" value="ALIX_LYPXL_bnd"/>
    <property type="match status" value="1"/>
</dbReference>
<evidence type="ECO:0008006" key="9">
    <source>
        <dbReference type="Google" id="ProtNLM"/>
    </source>
</evidence>
<dbReference type="PROSITE" id="PS50030">
    <property type="entry name" value="UBA"/>
    <property type="match status" value="1"/>
</dbReference>
<dbReference type="SMART" id="SM00165">
    <property type="entry name" value="UBA"/>
    <property type="match status" value="1"/>
</dbReference>
<dbReference type="InterPro" id="IPR038499">
    <property type="entry name" value="BRO1_sf"/>
</dbReference>
<dbReference type="Pfam" id="PF03097">
    <property type="entry name" value="BRO1"/>
    <property type="match status" value="1"/>
</dbReference>
<dbReference type="InterPro" id="IPR025304">
    <property type="entry name" value="ALIX_V_dom"/>
</dbReference>
<dbReference type="Gene3D" id="1.20.140.50">
    <property type="entry name" value="alix/aip1 like domains"/>
    <property type="match status" value="1"/>
</dbReference>
<evidence type="ECO:0000256" key="3">
    <source>
        <dbReference type="ARBA" id="ARBA00022490"/>
    </source>
</evidence>
<sequence>MTLPEVVLPLRLTNPRHDLQGMLMEWMSLDARYDPRDCLPDLQLLSKLRFEMATCINEKNGHEQAWAAKPVLHQYYHGLLQCEKYKIGGLLDLAEKRSLTLEWESAIMVERQVGHSLEFEKVNLIWNLASMEAYQALGQPRDLNGYKAAARHFEVAASWLHQMNSSSSSSSSFSPNKPFPFLDFYPSLIRLWKGLLLAEAQHCAFQSHRCSFQPDHETLAEMAVAAVSMYSSLKALLQQKEDSSRTPILSQPLIQEWGRLIQGMLLYMKFMVTYHHAVDCRQKSLYSREALLLKVAGKEAKEFLQVYEKGDLSSSFGDLEATMRNSILEIEERIQQTSLQIEPEEAPPTSNASASAATITSVPVTTITNTDAAAKATGEEELEQALPKLTGSSQTYILPLERILQSYPKEPLFSSFANLQQSVARKQSAVGNNNKSKSDMNMSKQAMAFRSNMDSMLLELSMEVEEKRTETRQLLAQVKLPYSLTAYQQESQGGGIPPDLWHRVEAIQKDRLVELLKQGLWNLQDASESALRIHKQAKSQLDLDLENDRAFRMENPSFHGRNTKQLQLLYREQLSNYHRLLSAAREGDAVLIQRAELLDTNPKFKLLHFKKSQLNKLLPARKTCEAINVTQLSALILRLNRMFGEQDTMLHTLREDLHSFDIGIQLRKKTSVNHKRDCVYTSSYFEGPFRERMKGIRKHLDSEKPLLEEILEANKQFVQARHEQTSGKCSSADDCIAVLEEAIEELDQISNHLEEGKNFYSNITLKLETLRGQVDELSTKLTVERLEYDDREGRDRQEEADAIMAKRLSQDTPAAAAAAAAGVARGQLGWVDDEKVATLVAMDFDPANVVEALKNKNNDVDAALNELLSAG</sequence>
<dbReference type="InterPro" id="IPR015940">
    <property type="entry name" value="UBA"/>
</dbReference>
<comment type="caution">
    <text evidence="7">The sequence shown here is derived from an EMBL/GenBank/DDBJ whole genome shotgun (WGS) entry which is preliminary data.</text>
</comment>
<comment type="subcellular location">
    <subcellularLocation>
        <location evidence="2">Cytoplasm</location>
    </subcellularLocation>
    <subcellularLocation>
        <location evidence="1">Endosome</location>
    </subcellularLocation>
</comment>
<dbReference type="PROSITE" id="PS51180">
    <property type="entry name" value="BRO1"/>
    <property type="match status" value="1"/>
</dbReference>
<accession>A0AAD2FUB0</accession>